<dbReference type="PANTHER" id="PTHR37576:SF2">
    <property type="entry name" value="DEFECT AT LOW TEMPERATURE PROTEIN 1"/>
    <property type="match status" value="1"/>
</dbReference>
<evidence type="ECO:0000313" key="2">
    <source>
        <dbReference type="EMBL" id="KKA25034.1"/>
    </source>
</evidence>
<gene>
    <name evidence="2" type="ORF">T310_0899</name>
</gene>
<sequence length="501" mass="54332">MQKGIRRLTCLLPREEPSNNARSQQESARKYRWTRVTHDPISKSPPATTPWQPGVLQRFPWGGLLALLASLTSIIASSVTLALSNERPQSEWSLSPSVVLAICSTVGVASLHYAKSEAATLSWWISALQGGTIADLHRQWAVSTGIWSTLRFWRHFSRNSLATLGVTLCFVVAPLLQRASSVDSRPFAHPTTVSLAAATTDANFNTAMPMGSGWSAEYAPVVFMASNDGRAIKNLSDGAEYLGCPGTLTHRRCNITTGLVEYPVTIANHSLSLRSPEPQTFPFYPFAPWSVAGISAAAKYILNSSITLELSVLGYNSSLGPFVTQWDADFDGRLAADYIDAAKSNSNSCAMNITDPTEKVLSGLHELFLRTGLAAGQAKPVHIQTIDAEETIETLVYVAKYEYLIGAIVIMVLGIGSVAVSFHGWWQLGRPVSMSPVETANAFDSSLMRDEALSNASLDTLLKTVGERQIKYGVVQEKDDPVLRLGDPDVVVAPAKGECFR</sequence>
<reference evidence="2 3" key="1">
    <citation type="submission" date="2015-04" db="EMBL/GenBank/DDBJ databases">
        <authorList>
            <person name="Heijne W.H."/>
            <person name="Fedorova N.D."/>
            <person name="Nierman W.C."/>
            <person name="Vollebregt A.W."/>
            <person name="Zhao Z."/>
            <person name="Wu L."/>
            <person name="Kumar M."/>
            <person name="Stam H."/>
            <person name="van den Berg M.A."/>
            <person name="Pel H.J."/>
        </authorList>
    </citation>
    <scope>NUCLEOTIDE SEQUENCE [LARGE SCALE GENOMIC DNA]</scope>
    <source>
        <strain evidence="2 3">CBS 393.64</strain>
    </source>
</reference>
<dbReference type="Proteomes" id="UP000053958">
    <property type="component" value="Unassembled WGS sequence"/>
</dbReference>
<dbReference type="InterPro" id="IPR021514">
    <property type="entry name" value="DUF3176"/>
</dbReference>
<dbReference type="OrthoDB" id="5357734at2759"/>
<dbReference type="Pfam" id="PF11374">
    <property type="entry name" value="DUF3176"/>
    <property type="match status" value="1"/>
</dbReference>
<keyword evidence="1" id="KW-0812">Transmembrane</keyword>
<dbReference type="EMBL" id="LASV01000038">
    <property type="protein sequence ID" value="KKA25034.1"/>
    <property type="molecule type" value="Genomic_DNA"/>
</dbReference>
<evidence type="ECO:0000313" key="3">
    <source>
        <dbReference type="Proteomes" id="UP000053958"/>
    </source>
</evidence>
<feature type="transmembrane region" description="Helical" evidence="1">
    <location>
        <begin position="59"/>
        <end position="82"/>
    </location>
</feature>
<proteinExistence type="predicted"/>
<dbReference type="PANTHER" id="PTHR37576">
    <property type="entry name" value="DEFECT AT LOW TEMPERATURE PROTEIN 1"/>
    <property type="match status" value="1"/>
</dbReference>
<comment type="caution">
    <text evidence="2">The sequence shown here is derived from an EMBL/GenBank/DDBJ whole genome shotgun (WGS) entry which is preliminary data.</text>
</comment>
<feature type="transmembrane region" description="Helical" evidence="1">
    <location>
        <begin position="403"/>
        <end position="426"/>
    </location>
</feature>
<organism evidence="2 3">
    <name type="scientific">Rasamsonia emersonii (strain ATCC 16479 / CBS 393.64 / IMI 116815)</name>
    <dbReference type="NCBI Taxonomy" id="1408163"/>
    <lineage>
        <taxon>Eukaryota</taxon>
        <taxon>Fungi</taxon>
        <taxon>Dikarya</taxon>
        <taxon>Ascomycota</taxon>
        <taxon>Pezizomycotina</taxon>
        <taxon>Eurotiomycetes</taxon>
        <taxon>Eurotiomycetidae</taxon>
        <taxon>Eurotiales</taxon>
        <taxon>Trichocomaceae</taxon>
        <taxon>Rasamsonia</taxon>
    </lineage>
</organism>
<keyword evidence="3" id="KW-1185">Reference proteome</keyword>
<name>A0A0F4Z3D3_RASE3</name>
<keyword evidence="1" id="KW-0472">Membrane</keyword>
<evidence type="ECO:0000256" key="1">
    <source>
        <dbReference type="SAM" id="Phobius"/>
    </source>
</evidence>
<protein>
    <submittedName>
        <fullName evidence="2">Uncharacterized protein</fullName>
    </submittedName>
</protein>
<dbReference type="GeneID" id="25312953"/>
<dbReference type="RefSeq" id="XP_013331646.1">
    <property type="nucleotide sequence ID" value="XM_013476192.1"/>
</dbReference>
<feature type="transmembrane region" description="Helical" evidence="1">
    <location>
        <begin position="94"/>
        <end position="114"/>
    </location>
</feature>
<keyword evidence="1" id="KW-1133">Transmembrane helix</keyword>
<dbReference type="AlphaFoldDB" id="A0A0F4Z3D3"/>
<accession>A0A0F4Z3D3</accession>
<dbReference type="STRING" id="1408163.A0A0F4Z3D3"/>